<feature type="signal peptide" evidence="1">
    <location>
        <begin position="1"/>
        <end position="22"/>
    </location>
</feature>
<dbReference type="EMBL" id="JAOPGA020000966">
    <property type="protein sequence ID" value="KAL0483496.1"/>
    <property type="molecule type" value="Genomic_DNA"/>
</dbReference>
<evidence type="ECO:0000313" key="2">
    <source>
        <dbReference type="EMBL" id="KAL0483496.1"/>
    </source>
</evidence>
<dbReference type="Gene3D" id="2.120.10.30">
    <property type="entry name" value="TolB, C-terminal domain"/>
    <property type="match status" value="3"/>
</dbReference>
<dbReference type="SUPFAM" id="SSF63825">
    <property type="entry name" value="YWTD domain"/>
    <property type="match status" value="1"/>
</dbReference>
<accession>A0AAW2Z300</accession>
<comment type="caution">
    <text evidence="2">The sequence shown here is derived from an EMBL/GenBank/DDBJ whole genome shotgun (WGS) entry which is preliminary data.</text>
</comment>
<keyword evidence="1" id="KW-0732">Signal</keyword>
<feature type="chain" id="PRO_5044014006" evidence="1">
    <location>
        <begin position="23"/>
        <end position="317"/>
    </location>
</feature>
<evidence type="ECO:0000256" key="1">
    <source>
        <dbReference type="SAM" id="SignalP"/>
    </source>
</evidence>
<sequence length="317" mass="33909">MRLVWLFTALLCFLSNIGFVLNQTPTPVANVTLNNPITTVAGIYSQTTFSGDNGPATSASFTSLQGCTIDYIRNILYVCDDHRIRAINMNTNTITTLLGSTIGYAGDGGQLSNARLNATVGLAINPYLNLLYIADTGNHVIRVVDIGAGRIDLLAGTPHTRGYGGDGGSASTALLNAPSSLQLDVANNILYVSDYNNYVIRKIQINSRNISLLAGIPTVSGYNNDSGPATNITIKSINQLGFDMINNQLYFVDGSSYLLRKVDLNTNIVYRVGGNAGQAGDGNDGGPALSSYFRGPIGVAVFPQYSSVYHICWYQIQ</sequence>
<dbReference type="PANTHER" id="PTHR46388">
    <property type="entry name" value="NHL REPEAT-CONTAINING PROTEIN 2"/>
    <property type="match status" value="1"/>
</dbReference>
<keyword evidence="3" id="KW-1185">Reference proteome</keyword>
<name>A0AAW2Z300_9EUKA</name>
<dbReference type="InterPro" id="IPR011042">
    <property type="entry name" value="6-blade_b-propeller_TolB-like"/>
</dbReference>
<evidence type="ECO:0000313" key="3">
    <source>
        <dbReference type="Proteomes" id="UP001431209"/>
    </source>
</evidence>
<organism evidence="2 3">
    <name type="scientific">Acrasis kona</name>
    <dbReference type="NCBI Taxonomy" id="1008807"/>
    <lineage>
        <taxon>Eukaryota</taxon>
        <taxon>Discoba</taxon>
        <taxon>Heterolobosea</taxon>
        <taxon>Tetramitia</taxon>
        <taxon>Eutetramitia</taxon>
        <taxon>Acrasidae</taxon>
        <taxon>Acrasis</taxon>
    </lineage>
</organism>
<dbReference type="PANTHER" id="PTHR46388:SF2">
    <property type="entry name" value="NHL REPEAT-CONTAINING PROTEIN 2"/>
    <property type="match status" value="1"/>
</dbReference>
<proteinExistence type="predicted"/>
<dbReference type="Proteomes" id="UP001431209">
    <property type="component" value="Unassembled WGS sequence"/>
</dbReference>
<protein>
    <submittedName>
        <fullName evidence="2">NHL repeat-containing protein</fullName>
    </submittedName>
</protein>
<gene>
    <name evidence="2" type="ORF">AKO1_014501</name>
</gene>
<dbReference type="AlphaFoldDB" id="A0AAW2Z300"/>
<reference evidence="2 3" key="1">
    <citation type="submission" date="2024-03" db="EMBL/GenBank/DDBJ databases">
        <title>The Acrasis kona genome and developmental transcriptomes reveal deep origins of eukaryotic multicellular pathways.</title>
        <authorList>
            <person name="Sheikh S."/>
            <person name="Fu C.-J."/>
            <person name="Brown M.W."/>
            <person name="Baldauf S.L."/>
        </authorList>
    </citation>
    <scope>NUCLEOTIDE SEQUENCE [LARGE SCALE GENOMIC DNA]</scope>
    <source>
        <strain evidence="2 3">ATCC MYA-3509</strain>
    </source>
</reference>